<gene>
    <name evidence="1" type="ORF">R3W88_026675</name>
</gene>
<proteinExistence type="predicted"/>
<protein>
    <submittedName>
        <fullName evidence="1">Uncharacterized protein</fullName>
    </submittedName>
</protein>
<comment type="caution">
    <text evidence="1">The sequence shown here is derived from an EMBL/GenBank/DDBJ whole genome shotgun (WGS) entry which is preliminary data.</text>
</comment>
<dbReference type="AlphaFoldDB" id="A0AAV9LDX3"/>
<name>A0AAV9LDX3_9SOLN</name>
<dbReference type="Proteomes" id="UP001311915">
    <property type="component" value="Unassembled WGS sequence"/>
</dbReference>
<reference evidence="1 2" key="1">
    <citation type="submission" date="2023-10" db="EMBL/GenBank/DDBJ databases">
        <title>Genome-Wide Identification Analysis in wild type Solanum Pinnatisectum Reveals Some Genes Defensing Phytophthora Infestans.</title>
        <authorList>
            <person name="Sun C."/>
        </authorList>
    </citation>
    <scope>NUCLEOTIDE SEQUENCE [LARGE SCALE GENOMIC DNA]</scope>
    <source>
        <strain evidence="1">LQN</strain>
        <tissue evidence="1">Leaf</tissue>
    </source>
</reference>
<evidence type="ECO:0000313" key="1">
    <source>
        <dbReference type="EMBL" id="KAK4723896.1"/>
    </source>
</evidence>
<dbReference type="EMBL" id="JAWPEI010000006">
    <property type="protein sequence ID" value="KAK4723896.1"/>
    <property type="molecule type" value="Genomic_DNA"/>
</dbReference>
<organism evidence="1 2">
    <name type="scientific">Solanum pinnatisectum</name>
    <name type="common">tansyleaf nightshade</name>
    <dbReference type="NCBI Taxonomy" id="50273"/>
    <lineage>
        <taxon>Eukaryota</taxon>
        <taxon>Viridiplantae</taxon>
        <taxon>Streptophyta</taxon>
        <taxon>Embryophyta</taxon>
        <taxon>Tracheophyta</taxon>
        <taxon>Spermatophyta</taxon>
        <taxon>Magnoliopsida</taxon>
        <taxon>eudicotyledons</taxon>
        <taxon>Gunneridae</taxon>
        <taxon>Pentapetalae</taxon>
        <taxon>asterids</taxon>
        <taxon>lamiids</taxon>
        <taxon>Solanales</taxon>
        <taxon>Solanaceae</taxon>
        <taxon>Solanoideae</taxon>
        <taxon>Solaneae</taxon>
        <taxon>Solanum</taxon>
    </lineage>
</organism>
<evidence type="ECO:0000313" key="2">
    <source>
        <dbReference type="Proteomes" id="UP001311915"/>
    </source>
</evidence>
<accession>A0AAV9LDX3</accession>
<keyword evidence="2" id="KW-1185">Reference proteome</keyword>
<sequence length="93" mass="10437">MMNTPTDDLLTKILDKMEGSDMTFQETKSDFVEEKMGQLTYFVYANPYDNSMTHVNENKKSAIQVSAIVTSSGKYLQEITRPDNVDAQGGGFQ</sequence>